<evidence type="ECO:0000256" key="2">
    <source>
        <dbReference type="ARBA" id="ARBA00022695"/>
    </source>
</evidence>
<dbReference type="Proteomes" id="UP001295794">
    <property type="component" value="Unassembled WGS sequence"/>
</dbReference>
<evidence type="ECO:0000256" key="8">
    <source>
        <dbReference type="SAM" id="MobiDB-lite"/>
    </source>
</evidence>
<evidence type="ECO:0000256" key="4">
    <source>
        <dbReference type="ARBA" id="ARBA00022759"/>
    </source>
</evidence>
<feature type="region of interest" description="Disordered" evidence="8">
    <location>
        <begin position="145"/>
        <end position="166"/>
    </location>
</feature>
<keyword evidence="7" id="KW-0695">RNA-directed DNA polymerase</keyword>
<dbReference type="GO" id="GO:0003723">
    <property type="term" value="F:RNA binding"/>
    <property type="evidence" value="ECO:0007669"/>
    <property type="project" value="UniProtKB-KW"/>
</dbReference>
<dbReference type="PANTHER" id="PTHR37984:SF5">
    <property type="entry name" value="PROTEIN NYNRIN-LIKE"/>
    <property type="match status" value="1"/>
</dbReference>
<dbReference type="Gene3D" id="3.30.70.270">
    <property type="match status" value="2"/>
</dbReference>
<evidence type="ECO:0000313" key="11">
    <source>
        <dbReference type="Proteomes" id="UP001295794"/>
    </source>
</evidence>
<evidence type="ECO:0000256" key="5">
    <source>
        <dbReference type="ARBA" id="ARBA00022801"/>
    </source>
</evidence>
<dbReference type="CDD" id="cd01647">
    <property type="entry name" value="RT_LTR"/>
    <property type="match status" value="1"/>
</dbReference>
<feature type="region of interest" description="Disordered" evidence="8">
    <location>
        <begin position="365"/>
        <end position="384"/>
    </location>
</feature>
<keyword evidence="4" id="KW-0255">Endonuclease</keyword>
<dbReference type="GO" id="GO:0016787">
    <property type="term" value="F:hydrolase activity"/>
    <property type="evidence" value="ECO:0007669"/>
    <property type="project" value="UniProtKB-KW"/>
</dbReference>
<gene>
    <name evidence="10" type="ORF">MYCIT1_LOCUS24607</name>
</gene>
<dbReference type="InterPro" id="IPR041373">
    <property type="entry name" value="RT_RNaseH"/>
</dbReference>
<dbReference type="Pfam" id="PF00078">
    <property type="entry name" value="RVT_1"/>
    <property type="match status" value="1"/>
</dbReference>
<organism evidence="10 11">
    <name type="scientific">Mycena citricolor</name>
    <dbReference type="NCBI Taxonomy" id="2018698"/>
    <lineage>
        <taxon>Eukaryota</taxon>
        <taxon>Fungi</taxon>
        <taxon>Dikarya</taxon>
        <taxon>Basidiomycota</taxon>
        <taxon>Agaricomycotina</taxon>
        <taxon>Agaricomycetes</taxon>
        <taxon>Agaricomycetidae</taxon>
        <taxon>Agaricales</taxon>
        <taxon>Marasmiineae</taxon>
        <taxon>Mycenaceae</taxon>
        <taxon>Mycena</taxon>
    </lineage>
</organism>
<keyword evidence="6" id="KW-0694">RNA-binding</keyword>
<dbReference type="CDD" id="cd09274">
    <property type="entry name" value="RNase_HI_RT_Ty3"/>
    <property type="match status" value="1"/>
</dbReference>
<keyword evidence="3" id="KW-0540">Nuclease</keyword>
<keyword evidence="5" id="KW-0378">Hydrolase</keyword>
<evidence type="ECO:0000259" key="9">
    <source>
        <dbReference type="PROSITE" id="PS50994"/>
    </source>
</evidence>
<dbReference type="InterPro" id="IPR036397">
    <property type="entry name" value="RNaseH_sf"/>
</dbReference>
<dbReference type="Pfam" id="PF17917">
    <property type="entry name" value="RT_RNaseH"/>
    <property type="match status" value="1"/>
</dbReference>
<dbReference type="InterPro" id="IPR043502">
    <property type="entry name" value="DNA/RNA_pol_sf"/>
</dbReference>
<dbReference type="InterPro" id="IPR000477">
    <property type="entry name" value="RT_dom"/>
</dbReference>
<dbReference type="Gene3D" id="3.30.420.10">
    <property type="entry name" value="Ribonuclease H-like superfamily/Ribonuclease H"/>
    <property type="match status" value="1"/>
</dbReference>
<dbReference type="AlphaFoldDB" id="A0AAD2K350"/>
<evidence type="ECO:0000313" key="10">
    <source>
        <dbReference type="EMBL" id="CAK5276400.1"/>
    </source>
</evidence>
<evidence type="ECO:0000256" key="1">
    <source>
        <dbReference type="ARBA" id="ARBA00022679"/>
    </source>
</evidence>
<dbReference type="SUPFAM" id="SSF53098">
    <property type="entry name" value="Ribonuclease H-like"/>
    <property type="match status" value="1"/>
</dbReference>
<dbReference type="PANTHER" id="PTHR37984">
    <property type="entry name" value="PROTEIN CBG26694"/>
    <property type="match status" value="1"/>
</dbReference>
<evidence type="ECO:0000256" key="3">
    <source>
        <dbReference type="ARBA" id="ARBA00022722"/>
    </source>
</evidence>
<dbReference type="InterPro" id="IPR012337">
    <property type="entry name" value="RNaseH-like_sf"/>
</dbReference>
<dbReference type="EMBL" id="CAVNYO010000406">
    <property type="protein sequence ID" value="CAK5276400.1"/>
    <property type="molecule type" value="Genomic_DNA"/>
</dbReference>
<dbReference type="InterPro" id="IPR001584">
    <property type="entry name" value="Integrase_cat-core"/>
</dbReference>
<sequence length="1080" mass="120335">MDTGGDMIKMDALFDGGAAVSAMDEQVWEQVKHRLGGGRPSRRTLRMADGTVVRPTATWSGKVQVGKTTIEVELEVFPSGGGWSFLFGKLALAAARATHNYAVDEVVIPSEDDTPGTVLRNSRNRLDERRIRTQTGDYFTGVLSRLGTQHDNGTDRRAAATGSVDQQTRWREEIGNEEVIAVIQHMKERAAAPQGSSANAQGKFEEITSPEAMPEDDATSIYTRTTNPFKAERVAAVLKLVTIGTDLTEPQWEQVRAFIANYADVFALSVAEVIPVEDAMYAPNIPPGHKFSTKVHQKPMTPPQEEHLQRQTRMLVKAGVLRPIHPRDVRCVSPIKLVKKEHDNPGLSHEELKQELNEACEQAGLPRPYETSTGKQARAENKPESQKWRICQNFYELKAPLKVVPVPQGDIQDKQRRLAGHRYVSIFDFASGFFALRVDESAQPYLVMFVPGMGYYAYTRMPFGLTDASTEFGAMCADKLSDLLVNVMELFVDDGGSADDTFEGMLDKLKKVFERVRAEGLSLSAAKTKLFMTEAVFAGALVGPKGVAPDPAKLTAVVGWKTPENATNLAAFLGLTGYFRDIIRNYAKEEVPLWNLLKEVPIPKNASRQVYRNTMKNFDLRPRWTTEHTKCFLRLKQKLISAPVLRAPLYDIVREHPFIVTTDGSKDAFAGVLSQRMQSTTAEGKVVIQRHPIAFASKRTSTAEERYQPHLLEFAALKFALDKFSNIVWGQPIWLETDCQALRDILNSEKLNATHMRWLNGLLGYNIVEAEHIKGSSNAVADALSRAAEGTPKEDGDGSEWTVSPDWEARTGLTNDLFAVDEEEEELVCTVVPLPEGTNALRTRLQDEPLYSQIIDAITELNLGDSIAERKRATHRASKYFIENGKLWRLGGGPSLRARSRRECITRKEAYKEAARAHAEGGHFHRDSVKLALMDKYHSPGMDESIMKALMDCAKCKGFGPANLHALMDPITRRRPFELIVGDYLSMPDGKGGNKTIGLYLDTFSQFIWGFMLRDSGTGKTTTTALEHIFGKFHTAEVFLSDNGKHFANKEVEALIGWLPDALCTSSVRAYFCAFYRVYS</sequence>
<dbReference type="GO" id="GO:0015074">
    <property type="term" value="P:DNA integration"/>
    <property type="evidence" value="ECO:0007669"/>
    <property type="project" value="InterPro"/>
</dbReference>
<keyword evidence="11" id="KW-1185">Reference proteome</keyword>
<feature type="domain" description="Integrase catalytic" evidence="9">
    <location>
        <begin position="972"/>
        <end position="1080"/>
    </location>
</feature>
<proteinExistence type="predicted"/>
<dbReference type="PROSITE" id="PS50994">
    <property type="entry name" value="INTEGRASE"/>
    <property type="match status" value="1"/>
</dbReference>
<dbReference type="SUPFAM" id="SSF56672">
    <property type="entry name" value="DNA/RNA polymerases"/>
    <property type="match status" value="1"/>
</dbReference>
<reference evidence="10" key="1">
    <citation type="submission" date="2023-11" db="EMBL/GenBank/DDBJ databases">
        <authorList>
            <person name="De Vega J J."/>
            <person name="De Vega J J."/>
        </authorList>
    </citation>
    <scope>NUCLEOTIDE SEQUENCE</scope>
</reference>
<evidence type="ECO:0000256" key="6">
    <source>
        <dbReference type="ARBA" id="ARBA00022884"/>
    </source>
</evidence>
<dbReference type="InterPro" id="IPR043128">
    <property type="entry name" value="Rev_trsase/Diguanyl_cyclase"/>
</dbReference>
<dbReference type="Gene3D" id="3.10.20.370">
    <property type="match status" value="1"/>
</dbReference>
<keyword evidence="1" id="KW-0808">Transferase</keyword>
<dbReference type="InterPro" id="IPR050951">
    <property type="entry name" value="Retrovirus_Pol_polyprotein"/>
</dbReference>
<dbReference type="Gene3D" id="1.10.340.70">
    <property type="match status" value="1"/>
</dbReference>
<dbReference type="GO" id="GO:0004519">
    <property type="term" value="F:endonuclease activity"/>
    <property type="evidence" value="ECO:0007669"/>
    <property type="project" value="UniProtKB-KW"/>
</dbReference>
<comment type="caution">
    <text evidence="10">The sequence shown here is derived from an EMBL/GenBank/DDBJ whole genome shotgun (WGS) entry which is preliminary data.</text>
</comment>
<accession>A0AAD2K350</accession>
<dbReference type="Gene3D" id="3.10.10.10">
    <property type="entry name" value="HIV Type 1 Reverse Transcriptase, subunit A, domain 1"/>
    <property type="match status" value="1"/>
</dbReference>
<name>A0AAD2K350_9AGAR</name>
<protein>
    <recommendedName>
        <fullName evidence="9">Integrase catalytic domain-containing protein</fullName>
    </recommendedName>
</protein>
<dbReference type="GO" id="GO:0003964">
    <property type="term" value="F:RNA-directed DNA polymerase activity"/>
    <property type="evidence" value="ECO:0007669"/>
    <property type="project" value="UniProtKB-KW"/>
</dbReference>
<evidence type="ECO:0000256" key="7">
    <source>
        <dbReference type="ARBA" id="ARBA00022918"/>
    </source>
</evidence>
<dbReference type="GO" id="GO:0005634">
    <property type="term" value="C:nucleus"/>
    <property type="evidence" value="ECO:0007669"/>
    <property type="project" value="UniProtKB-ARBA"/>
</dbReference>
<dbReference type="Pfam" id="PF00665">
    <property type="entry name" value="rve"/>
    <property type="match status" value="1"/>
</dbReference>
<keyword evidence="2" id="KW-0548">Nucleotidyltransferase</keyword>